<sequence>PFMTRPQEPGLNYGLATGDMMVPILEELARVDFYIQKHTRKHAGYKMLVPRGAADSKDKGILNDPNIDIGNVSPEALAGMKELKPPSIPDTLLQYREILLSELRRVVGEDAQDVGASNPHKITATESSNREISSDSRRTSRQERAGDFLEWVGKTFLMLYREFGTIPVMVKILGPAGAVYEQVAPTDIPEDLDIFLDVKAESPDQKALDFQVSKILYDAALQSQAGFDPLKLTDWLFRKGGEERPEQFHIDLPQGPENQ</sequence>
<feature type="non-terminal residue" evidence="2">
    <location>
        <position position="1"/>
    </location>
</feature>
<accession>X0VX43</accession>
<protein>
    <submittedName>
        <fullName evidence="2">Uncharacterized protein</fullName>
    </submittedName>
</protein>
<organism evidence="2">
    <name type="scientific">marine sediment metagenome</name>
    <dbReference type="NCBI Taxonomy" id="412755"/>
    <lineage>
        <taxon>unclassified sequences</taxon>
        <taxon>metagenomes</taxon>
        <taxon>ecological metagenomes</taxon>
    </lineage>
</organism>
<feature type="compositionally biased region" description="Basic and acidic residues" evidence="1">
    <location>
        <begin position="128"/>
        <end position="140"/>
    </location>
</feature>
<comment type="caution">
    <text evidence="2">The sequence shown here is derived from an EMBL/GenBank/DDBJ whole genome shotgun (WGS) entry which is preliminary data.</text>
</comment>
<dbReference type="AlphaFoldDB" id="X0VX43"/>
<reference evidence="2" key="1">
    <citation type="journal article" date="2014" name="Front. Microbiol.">
        <title>High frequency of phylogenetically diverse reductive dehalogenase-homologous genes in deep subseafloor sedimentary metagenomes.</title>
        <authorList>
            <person name="Kawai M."/>
            <person name="Futagami T."/>
            <person name="Toyoda A."/>
            <person name="Takaki Y."/>
            <person name="Nishi S."/>
            <person name="Hori S."/>
            <person name="Arai W."/>
            <person name="Tsubouchi T."/>
            <person name="Morono Y."/>
            <person name="Uchiyama I."/>
            <person name="Ito T."/>
            <person name="Fujiyama A."/>
            <person name="Inagaki F."/>
            <person name="Takami H."/>
        </authorList>
    </citation>
    <scope>NUCLEOTIDE SEQUENCE</scope>
    <source>
        <strain evidence="2">Expedition CK06-06</strain>
    </source>
</reference>
<evidence type="ECO:0000313" key="2">
    <source>
        <dbReference type="EMBL" id="GAG16978.1"/>
    </source>
</evidence>
<feature type="region of interest" description="Disordered" evidence="1">
    <location>
        <begin position="111"/>
        <end position="140"/>
    </location>
</feature>
<feature type="non-terminal residue" evidence="2">
    <location>
        <position position="259"/>
    </location>
</feature>
<gene>
    <name evidence="2" type="ORF">S01H1_52549</name>
</gene>
<evidence type="ECO:0000256" key="1">
    <source>
        <dbReference type="SAM" id="MobiDB-lite"/>
    </source>
</evidence>
<name>X0VX43_9ZZZZ</name>
<dbReference type="EMBL" id="BARS01033971">
    <property type="protein sequence ID" value="GAG16978.1"/>
    <property type="molecule type" value="Genomic_DNA"/>
</dbReference>
<proteinExistence type="predicted"/>